<evidence type="ECO:0000313" key="3">
    <source>
        <dbReference type="EMBL" id="NOL42471.1"/>
    </source>
</evidence>
<dbReference type="PANTHER" id="PTHR11786">
    <property type="entry name" value="N-HYDROXYARYLAMINE O-ACETYLTRANSFERASE"/>
    <property type="match status" value="1"/>
</dbReference>
<reference evidence="2 5" key="2">
    <citation type="submission" date="2020-08" db="EMBL/GenBank/DDBJ databases">
        <title>Sequencing the genomes of 1000 actinobacteria strains.</title>
        <authorList>
            <person name="Klenk H.-P."/>
        </authorList>
    </citation>
    <scope>NUCLEOTIDE SEQUENCE [LARGE SCALE GENOMIC DNA]</scope>
    <source>
        <strain evidence="2 5">DSM 15626</strain>
    </source>
</reference>
<dbReference type="EMBL" id="JABJRC010000004">
    <property type="protein sequence ID" value="NOL42471.1"/>
    <property type="molecule type" value="Genomic_DNA"/>
</dbReference>
<dbReference type="RefSeq" id="WP_171674951.1">
    <property type="nucleotide sequence ID" value="NZ_BAAAGT010000006.1"/>
</dbReference>
<comment type="similarity">
    <text evidence="1">Belongs to the arylamine N-acetyltransferase family.</text>
</comment>
<dbReference type="InterPro" id="IPR038765">
    <property type="entry name" value="Papain-like_cys_pep_sf"/>
</dbReference>
<keyword evidence="3" id="KW-0808">Transferase</keyword>
<dbReference type="Gene3D" id="2.40.128.150">
    <property type="entry name" value="Cysteine proteinases"/>
    <property type="match status" value="1"/>
</dbReference>
<dbReference type="Pfam" id="PF00797">
    <property type="entry name" value="Acetyltransf_2"/>
    <property type="match status" value="1"/>
</dbReference>
<dbReference type="AlphaFoldDB" id="A0A7Y4P0B3"/>
<evidence type="ECO:0000313" key="2">
    <source>
        <dbReference type="EMBL" id="MBB6564770.1"/>
    </source>
</evidence>
<gene>
    <name evidence="2" type="ORF">HNR71_000407</name>
    <name evidence="3" type="ORF">HPO96_19680</name>
</gene>
<dbReference type="GO" id="GO:0016407">
    <property type="term" value="F:acetyltransferase activity"/>
    <property type="evidence" value="ECO:0007669"/>
    <property type="project" value="InterPro"/>
</dbReference>
<dbReference type="PANTHER" id="PTHR11786:SF0">
    <property type="entry name" value="ARYLAMINE N-ACETYLTRANSFERASE 4-RELATED"/>
    <property type="match status" value="1"/>
</dbReference>
<accession>A0A7Y4P0B3</accession>
<dbReference type="Gene3D" id="3.30.2140.10">
    <property type="entry name" value="Arylamine N-acetyltransferase"/>
    <property type="match status" value="1"/>
</dbReference>
<dbReference type="SUPFAM" id="SSF54001">
    <property type="entry name" value="Cysteine proteinases"/>
    <property type="match status" value="1"/>
</dbReference>
<dbReference type="InterPro" id="IPR001447">
    <property type="entry name" value="Arylamine_N-AcTrfase"/>
</dbReference>
<dbReference type="Proteomes" id="UP000534306">
    <property type="component" value="Unassembled WGS sequence"/>
</dbReference>
<organism evidence="3 4">
    <name type="scientific">Kribbella sandramycini</name>
    <dbReference type="NCBI Taxonomy" id="60450"/>
    <lineage>
        <taxon>Bacteria</taxon>
        <taxon>Bacillati</taxon>
        <taxon>Actinomycetota</taxon>
        <taxon>Actinomycetes</taxon>
        <taxon>Propionibacteriales</taxon>
        <taxon>Kribbellaceae</taxon>
        <taxon>Kribbella</taxon>
    </lineage>
</organism>
<dbReference type="Proteomes" id="UP000553957">
    <property type="component" value="Unassembled WGS sequence"/>
</dbReference>
<evidence type="ECO:0000313" key="4">
    <source>
        <dbReference type="Proteomes" id="UP000534306"/>
    </source>
</evidence>
<proteinExistence type="inferred from homology"/>
<sequence>MDTKALLRRIGVGDVGGPPRLEELERVHEAFVDQVPYESIQYQLAPGTPLDLEESARRIIKREAGGYCFQLNGVLGVLLTELGYRVRLHRGGVETLNRPGEVDASHLVLTVQGLAEDPERFWLVDAGLGDGLIRPIPLETGRARQEPFELALRRSERVIGWRLDHDARASLIGMDFEDATVTLDTFAAKHAELSGDPQSPFRRTASAFRRKAHSVVVLRSVGRTEISKDRVDNSIIETPADYFALLADEFHLSLPQYGAAQRDQLWRRVWAQYEAYLTNAAG</sequence>
<dbReference type="EMBL" id="JACHKF010000001">
    <property type="protein sequence ID" value="MBB6564770.1"/>
    <property type="molecule type" value="Genomic_DNA"/>
</dbReference>
<name>A0A7Y4P0B3_9ACTN</name>
<evidence type="ECO:0000313" key="5">
    <source>
        <dbReference type="Proteomes" id="UP000553957"/>
    </source>
</evidence>
<keyword evidence="4" id="KW-1185">Reference proteome</keyword>
<evidence type="ECO:0000256" key="1">
    <source>
        <dbReference type="ARBA" id="ARBA00006547"/>
    </source>
</evidence>
<reference evidence="3 4" key="1">
    <citation type="submission" date="2020-05" db="EMBL/GenBank/DDBJ databases">
        <title>Genome sequence of Kribbella sandramycini ATCC 39419.</title>
        <authorList>
            <person name="Maclea K.S."/>
            <person name="Fair J.L."/>
        </authorList>
    </citation>
    <scope>NUCLEOTIDE SEQUENCE [LARGE SCALE GENOMIC DNA]</scope>
    <source>
        <strain evidence="3 4">ATCC 39419</strain>
    </source>
</reference>
<protein>
    <submittedName>
        <fullName evidence="3">Arylamine N-acetyltransferase</fullName>
    </submittedName>
</protein>
<comment type="caution">
    <text evidence="3">The sequence shown here is derived from an EMBL/GenBank/DDBJ whole genome shotgun (WGS) entry which is preliminary data.</text>
</comment>